<dbReference type="EMBL" id="VBAN01000164">
    <property type="protein sequence ID" value="TMI82408.1"/>
    <property type="molecule type" value="Genomic_DNA"/>
</dbReference>
<dbReference type="AlphaFoldDB" id="A0A537JFS7"/>
<evidence type="ECO:0008006" key="3">
    <source>
        <dbReference type="Google" id="ProtNLM"/>
    </source>
</evidence>
<dbReference type="InterPro" id="IPR011008">
    <property type="entry name" value="Dimeric_a/b-barrel"/>
</dbReference>
<proteinExistence type="predicted"/>
<dbReference type="SUPFAM" id="SSF54909">
    <property type="entry name" value="Dimeric alpha+beta barrel"/>
    <property type="match status" value="1"/>
</dbReference>
<reference evidence="1 2" key="1">
    <citation type="journal article" date="2019" name="Nat. Microbiol.">
        <title>Mediterranean grassland soil C-N compound turnover is dependent on rainfall and depth, and is mediated by genomically divergent microorganisms.</title>
        <authorList>
            <person name="Diamond S."/>
            <person name="Andeer P.F."/>
            <person name="Li Z."/>
            <person name="Crits-Christoph A."/>
            <person name="Burstein D."/>
            <person name="Anantharaman K."/>
            <person name="Lane K.R."/>
            <person name="Thomas B.C."/>
            <person name="Pan C."/>
            <person name="Northen T.R."/>
            <person name="Banfield J.F."/>
        </authorList>
    </citation>
    <scope>NUCLEOTIDE SEQUENCE [LARGE SCALE GENOMIC DNA]</scope>
    <source>
        <strain evidence="1">NP_6</strain>
    </source>
</reference>
<comment type="caution">
    <text evidence="1">The sequence shown here is derived from an EMBL/GenBank/DDBJ whole genome shotgun (WGS) entry which is preliminary data.</text>
</comment>
<evidence type="ECO:0000313" key="1">
    <source>
        <dbReference type="EMBL" id="TMI82408.1"/>
    </source>
</evidence>
<organism evidence="1 2">
    <name type="scientific">Candidatus Segetimicrobium genomatis</name>
    <dbReference type="NCBI Taxonomy" id="2569760"/>
    <lineage>
        <taxon>Bacteria</taxon>
        <taxon>Bacillati</taxon>
        <taxon>Candidatus Sysuimicrobiota</taxon>
        <taxon>Candidatus Sysuimicrobiia</taxon>
        <taxon>Candidatus Sysuimicrobiales</taxon>
        <taxon>Candidatus Segetimicrobiaceae</taxon>
        <taxon>Candidatus Segetimicrobium</taxon>
    </lineage>
</organism>
<name>A0A537JFS7_9BACT</name>
<gene>
    <name evidence="1" type="ORF">E6H03_05630</name>
</gene>
<evidence type="ECO:0000313" key="2">
    <source>
        <dbReference type="Proteomes" id="UP000318093"/>
    </source>
</evidence>
<protein>
    <recommendedName>
        <fullName evidence="3">Antibiotic biosynthesis monooxygenase</fullName>
    </recommendedName>
</protein>
<sequence length="104" mass="11483">MIARFWSARATPAGARAYAGHLRSHVLPAVKQVDGYAGAVLLEREVSAAVEILVITWWRSLDAIRRFAGPDPEEAVVADAAAALLTTFDRRVRHYELVVKDEAR</sequence>
<accession>A0A537JFS7</accession>
<dbReference type="Proteomes" id="UP000318093">
    <property type="component" value="Unassembled WGS sequence"/>
</dbReference>